<keyword evidence="2" id="KW-1185">Reference proteome</keyword>
<protein>
    <recommendedName>
        <fullName evidence="3">Cohesin domain-containing protein</fullName>
    </recommendedName>
</protein>
<evidence type="ECO:0000313" key="1">
    <source>
        <dbReference type="EMBL" id="MDN7025303.1"/>
    </source>
</evidence>
<proteinExistence type="predicted"/>
<name>A0ABT8MBJ5_9EURY</name>
<gene>
    <name evidence="1" type="ORF">FGU65_10430</name>
</gene>
<evidence type="ECO:0008006" key="3">
    <source>
        <dbReference type="Google" id="ProtNLM"/>
    </source>
</evidence>
<reference evidence="1" key="1">
    <citation type="submission" date="2019-05" db="EMBL/GenBank/DDBJ databases">
        <title>Methanoculleus sp. FWC-SCC1, a methanogenic archaeon isolated from deep marine cold seep.</title>
        <authorList>
            <person name="Chen Y.-W."/>
            <person name="Chen S.-C."/>
            <person name="Teng N.-H."/>
            <person name="Lai M.-C."/>
        </authorList>
    </citation>
    <scope>NUCLEOTIDE SEQUENCE</scope>
    <source>
        <strain evidence="1">FWC-SCC1</strain>
    </source>
</reference>
<evidence type="ECO:0000313" key="2">
    <source>
        <dbReference type="Proteomes" id="UP001168338"/>
    </source>
</evidence>
<comment type="caution">
    <text evidence="1">The sequence shown here is derived from an EMBL/GenBank/DDBJ whole genome shotgun (WGS) entry which is preliminary data.</text>
</comment>
<dbReference type="RefSeq" id="WP_301664450.1">
    <property type="nucleotide sequence ID" value="NZ_VCYH01000006.1"/>
</dbReference>
<accession>A0ABT8MBJ5</accession>
<dbReference type="Proteomes" id="UP001168338">
    <property type="component" value="Unassembled WGS sequence"/>
</dbReference>
<dbReference type="EMBL" id="VCYH01000006">
    <property type="protein sequence ID" value="MDN7025303.1"/>
    <property type="molecule type" value="Genomic_DNA"/>
</dbReference>
<sequence>MTTLLRATLYSLIAFLLVGVSAVSGLTVTAGTVQIPNVGETTTLSIILDEAPNGLSGSNVSVSLDDPSIAEFIDVTYPDWMTLSASNSFPSDTVFIKGVDLHDKAMPGATSISLGTVTVRGDAVGVSAVAVSIEQIDDDFGAVVDPTSVSGSVTVDSAQQMDLPLKTGWNLVSIPFSNAEYTVPSGSILAIYGYDPATKAYESAQIQSLVPGKAYWIASAYDCTVIVTGTPVSPVTVELAQGWNLIGSTAVPIAFSDIAIDPAGSWAMQSVYGYSTATQGYVMTTELQSGGGYWGAVIRDCIITLP</sequence>
<organism evidence="1 2">
    <name type="scientific">Methanoculleus frigidifontis</name>
    <dbReference type="NCBI Taxonomy" id="2584085"/>
    <lineage>
        <taxon>Archaea</taxon>
        <taxon>Methanobacteriati</taxon>
        <taxon>Methanobacteriota</taxon>
        <taxon>Stenosarchaea group</taxon>
        <taxon>Methanomicrobia</taxon>
        <taxon>Methanomicrobiales</taxon>
        <taxon>Methanomicrobiaceae</taxon>
        <taxon>Methanoculleus</taxon>
    </lineage>
</organism>